<feature type="region of interest" description="Disordered" evidence="1">
    <location>
        <begin position="448"/>
        <end position="694"/>
    </location>
</feature>
<sequence length="694" mass="75028">MAGKHDMTLAQKLSGFITRHGSSKSKRAPGTAADDGHEASSVFSFKRQKKTPSPESIVEYKPLEVDLNQLKSLGLSEGWLEKPTPPNADHDQERPPPPAPADNTTTPIASLFESKSVLNLLGSEQLSRSGSENHAGNDTRPFSMVETHNVAYSRRSADLGSTRDSQASGSILDRGRPIEPTSFVTDQVRKPKSLRQEHSPHNNITAAEKTTTPVTVSRKPLRSEVSPITPKLSVPSQLRPRERAIVDTSNRHSMHAVATSPSDPVAAAKTTVPGSRSASAMPLGRIQAWQKSVTSAPSSRSTTGSASNPAVPSTGTIPARKASTRGVGNRLAWIRELEEKKSSEANKDLGVLKKQAGSVSDRLAMFESKQGRGPSPVLPSRLPPLSRTNSTTSRLSSVALESGSSVNGNTTSTPRTSIDTARSSHRTSSVMDNYDDSFREKMECLVGDFTADKDKPDAQQEKQRGTNQSVPVGAEKAAVKEPLPAQPEADASDAKPEKEEKEVQSPPTEPETADVETEKEEKVVEEPQPSRPTPVTPKITLEEEEKAVQEPQSSQSEPVTPKADLEMEKKAEEETQSPQTKAATPKADLEMEQKAEEQPQSSLPESVTPEIVIEKDDEKAAEMEEEKEPRATIAEIDSDKKEADPKPPQSEEASDMIPEKAEKEQELPQAETTPEVLADHEAQSDDIPGVEVSS</sequence>
<feature type="region of interest" description="Disordered" evidence="1">
    <location>
        <begin position="251"/>
        <end position="326"/>
    </location>
</feature>
<feature type="region of interest" description="Disordered" evidence="1">
    <location>
        <begin position="1"/>
        <end position="63"/>
    </location>
</feature>
<evidence type="ECO:0000313" key="3">
    <source>
        <dbReference type="Proteomes" id="UP001295740"/>
    </source>
</evidence>
<evidence type="ECO:0000313" key="2">
    <source>
        <dbReference type="EMBL" id="CAJ2509550.1"/>
    </source>
</evidence>
<feature type="compositionally biased region" description="Polar residues" evidence="1">
    <location>
        <begin position="123"/>
        <end position="136"/>
    </location>
</feature>
<feature type="compositionally biased region" description="Basic and acidic residues" evidence="1">
    <location>
        <begin position="563"/>
        <end position="573"/>
    </location>
</feature>
<feature type="compositionally biased region" description="Low complexity" evidence="1">
    <location>
        <begin position="372"/>
        <end position="413"/>
    </location>
</feature>
<reference evidence="2" key="1">
    <citation type="submission" date="2023-10" db="EMBL/GenBank/DDBJ databases">
        <authorList>
            <person name="Hackl T."/>
        </authorList>
    </citation>
    <scope>NUCLEOTIDE SEQUENCE</scope>
</reference>
<feature type="compositionally biased region" description="Basic and acidic residues" evidence="1">
    <location>
        <begin position="657"/>
        <end position="666"/>
    </location>
</feature>
<dbReference type="AlphaFoldDB" id="A0AAI8VKL8"/>
<feature type="compositionally biased region" description="Polar residues" evidence="1">
    <location>
        <begin position="201"/>
        <end position="215"/>
    </location>
</feature>
<dbReference type="EMBL" id="CAUWAG010000012">
    <property type="protein sequence ID" value="CAJ2509550.1"/>
    <property type="molecule type" value="Genomic_DNA"/>
</dbReference>
<proteinExistence type="predicted"/>
<keyword evidence="3" id="KW-1185">Reference proteome</keyword>
<organism evidence="2 3">
    <name type="scientific">Anthostomella pinea</name>
    <dbReference type="NCBI Taxonomy" id="933095"/>
    <lineage>
        <taxon>Eukaryota</taxon>
        <taxon>Fungi</taxon>
        <taxon>Dikarya</taxon>
        <taxon>Ascomycota</taxon>
        <taxon>Pezizomycotina</taxon>
        <taxon>Sordariomycetes</taxon>
        <taxon>Xylariomycetidae</taxon>
        <taxon>Xylariales</taxon>
        <taxon>Xylariaceae</taxon>
        <taxon>Anthostomella</taxon>
    </lineage>
</organism>
<feature type="region of interest" description="Disordered" evidence="1">
    <location>
        <begin position="123"/>
        <end position="233"/>
    </location>
</feature>
<accession>A0AAI8VKL8</accession>
<feature type="compositionally biased region" description="Basic and acidic residues" evidence="1">
    <location>
        <begin position="450"/>
        <end position="464"/>
    </location>
</feature>
<feature type="compositionally biased region" description="Basic and acidic residues" evidence="1">
    <location>
        <begin position="612"/>
        <end position="630"/>
    </location>
</feature>
<evidence type="ECO:0000256" key="1">
    <source>
        <dbReference type="SAM" id="MobiDB-lite"/>
    </source>
</evidence>
<feature type="compositionally biased region" description="Basic and acidic residues" evidence="1">
    <location>
        <begin position="492"/>
        <end position="503"/>
    </location>
</feature>
<feature type="compositionally biased region" description="Polar residues" evidence="1">
    <location>
        <begin position="414"/>
        <end position="431"/>
    </location>
</feature>
<name>A0AAI8VKL8_9PEZI</name>
<protein>
    <submittedName>
        <fullName evidence="2">Uu.00g145760.m01.CDS01</fullName>
    </submittedName>
</protein>
<dbReference type="Proteomes" id="UP001295740">
    <property type="component" value="Unassembled WGS sequence"/>
</dbReference>
<feature type="compositionally biased region" description="Polar residues" evidence="1">
    <location>
        <begin position="289"/>
        <end position="316"/>
    </location>
</feature>
<feature type="region of interest" description="Disordered" evidence="1">
    <location>
        <begin position="367"/>
        <end position="436"/>
    </location>
</feature>
<feature type="region of interest" description="Disordered" evidence="1">
    <location>
        <begin position="76"/>
        <end position="111"/>
    </location>
</feature>
<feature type="compositionally biased region" description="Basic and acidic residues" evidence="1">
    <location>
        <begin position="587"/>
        <end position="597"/>
    </location>
</feature>
<gene>
    <name evidence="2" type="ORF">KHLLAP_LOCUS10018</name>
</gene>
<comment type="caution">
    <text evidence="2">The sequence shown here is derived from an EMBL/GenBank/DDBJ whole genome shotgun (WGS) entry which is preliminary data.</text>
</comment>